<evidence type="ECO:0000259" key="1">
    <source>
        <dbReference type="Pfam" id="PF01936"/>
    </source>
</evidence>
<dbReference type="PANTHER" id="PTHR35458">
    <property type="entry name" value="SLR0755 PROTEIN"/>
    <property type="match status" value="1"/>
</dbReference>
<dbReference type="AlphaFoldDB" id="A0A2H0R333"/>
<name>A0A2H0R333_9BACT</name>
<dbReference type="Gene3D" id="3.40.50.1010">
    <property type="entry name" value="5'-nuclease"/>
    <property type="match status" value="1"/>
</dbReference>
<dbReference type="Pfam" id="PF01936">
    <property type="entry name" value="NYN"/>
    <property type="match status" value="1"/>
</dbReference>
<evidence type="ECO:0000313" key="2">
    <source>
        <dbReference type="EMBL" id="PIR40235.1"/>
    </source>
</evidence>
<evidence type="ECO:0000313" key="3">
    <source>
        <dbReference type="Proteomes" id="UP000230828"/>
    </source>
</evidence>
<reference evidence="2 3" key="1">
    <citation type="submission" date="2017-09" db="EMBL/GenBank/DDBJ databases">
        <title>Depth-based differentiation of microbial function through sediment-hosted aquifers and enrichment of novel symbionts in the deep terrestrial subsurface.</title>
        <authorList>
            <person name="Probst A.J."/>
            <person name="Ladd B."/>
            <person name="Jarett J.K."/>
            <person name="Geller-Mcgrath D.E."/>
            <person name="Sieber C.M."/>
            <person name="Emerson J.B."/>
            <person name="Anantharaman K."/>
            <person name="Thomas B.C."/>
            <person name="Malmstrom R."/>
            <person name="Stieglmeier M."/>
            <person name="Klingl A."/>
            <person name="Woyke T."/>
            <person name="Ryan C.M."/>
            <person name="Banfield J.F."/>
        </authorList>
    </citation>
    <scope>NUCLEOTIDE SEQUENCE [LARGE SCALE GENOMIC DNA]</scope>
    <source>
        <strain evidence="2">CG10_big_fil_rev_8_21_14_0_10_34_34</strain>
    </source>
</reference>
<dbReference type="GO" id="GO:0004540">
    <property type="term" value="F:RNA nuclease activity"/>
    <property type="evidence" value="ECO:0007669"/>
    <property type="project" value="InterPro"/>
</dbReference>
<gene>
    <name evidence="2" type="ORF">COV33_00885</name>
</gene>
<comment type="caution">
    <text evidence="2">The sequence shown here is derived from an EMBL/GenBank/DDBJ whole genome shotgun (WGS) entry which is preliminary data.</text>
</comment>
<proteinExistence type="predicted"/>
<dbReference type="EMBL" id="PCXM01000016">
    <property type="protein sequence ID" value="PIR40235.1"/>
    <property type="molecule type" value="Genomic_DNA"/>
</dbReference>
<dbReference type="PANTHER" id="PTHR35458:SF2">
    <property type="entry name" value="SLR0755 PROTEIN"/>
    <property type="match status" value="1"/>
</dbReference>
<sequence length="176" mass="20871">MKEPKENNLAFIDGQNLHLGTTQNNWKVDLYKFRIYLKDKYKVREAYYFLGYISEEQQDLYNNLQKAGFIVLFKEHSPNLKAEKKGNVDTDIVFEIMKNLIDNKDFDRVVLVSGDGDYKKVIDYLIKKDKFKKILFPNKKFASSLYKNLTVKFYDYLEGIDVKSKIEYLHKKKKGP</sequence>
<accession>A0A2H0R333</accession>
<protein>
    <recommendedName>
        <fullName evidence="1">NYN domain-containing protein</fullName>
    </recommendedName>
</protein>
<dbReference type="InterPro" id="IPR047140">
    <property type="entry name" value="LabA"/>
</dbReference>
<dbReference type="InterPro" id="IPR021139">
    <property type="entry name" value="NYN"/>
</dbReference>
<dbReference type="Proteomes" id="UP000230828">
    <property type="component" value="Unassembled WGS sequence"/>
</dbReference>
<feature type="domain" description="NYN" evidence="1">
    <location>
        <begin position="11"/>
        <end position="154"/>
    </location>
</feature>
<organism evidence="2 3">
    <name type="scientific">Candidatus Zambryskibacteria bacterium CG10_big_fil_rev_8_21_14_0_10_34_34</name>
    <dbReference type="NCBI Taxonomy" id="1975114"/>
    <lineage>
        <taxon>Bacteria</taxon>
        <taxon>Candidatus Zambryskiibacteriota</taxon>
    </lineage>
</organism>